<organism evidence="1 2">
    <name type="scientific">Pedobacter changchengzhani</name>
    <dbReference type="NCBI Taxonomy" id="2529274"/>
    <lineage>
        <taxon>Bacteria</taxon>
        <taxon>Pseudomonadati</taxon>
        <taxon>Bacteroidota</taxon>
        <taxon>Sphingobacteriia</taxon>
        <taxon>Sphingobacteriales</taxon>
        <taxon>Sphingobacteriaceae</taxon>
        <taxon>Pedobacter</taxon>
    </lineage>
</organism>
<gene>
    <name evidence="1" type="ORF">EZJ43_02960</name>
</gene>
<sequence length="205" mass="23851">MKRTNSKQIPIGKKGLILCEGETETNYFQGLTTQDKYKRKFAGVGVEVYKPKNHSPVGLVTEAKRRIREAKSTKSPFNFVWIVFDKDGHQNIPKAFSDAKDVKNPPIHVAFSVTCFEYFILMHFTKTTKAFEKCDDVIFELKKYFSNYEKSRNLFNDLKEMHNVACENSEWLCERCEDDIQNGKRVYELSSYTNVHKLIDALNQL</sequence>
<comment type="caution">
    <text evidence="1">The sequence shown here is derived from an EMBL/GenBank/DDBJ whole genome shotgun (WGS) entry which is preliminary data.</text>
</comment>
<dbReference type="RefSeq" id="WP_133261189.1">
    <property type="nucleotide sequence ID" value="NZ_SJCY01000002.1"/>
</dbReference>
<keyword evidence="2" id="KW-1185">Reference proteome</keyword>
<reference evidence="1 2" key="1">
    <citation type="submission" date="2019-02" db="EMBL/GenBank/DDBJ databases">
        <title>Pedobacter sp. nov., a novel speices isolated from soil of pinguins habitat in Antarcitica.</title>
        <authorList>
            <person name="He R.-H."/>
        </authorList>
    </citation>
    <scope>NUCLEOTIDE SEQUENCE [LARGE SCALE GENOMIC DNA]</scope>
    <source>
        <strain evidence="1 2">E01020</strain>
    </source>
</reference>
<dbReference type="OrthoDB" id="9796523at2"/>
<evidence type="ECO:0000313" key="2">
    <source>
        <dbReference type="Proteomes" id="UP000295668"/>
    </source>
</evidence>
<dbReference type="InterPro" id="IPR025591">
    <property type="entry name" value="RloB"/>
</dbReference>
<dbReference type="Pfam" id="PF13707">
    <property type="entry name" value="RloB"/>
    <property type="match status" value="1"/>
</dbReference>
<dbReference type="AlphaFoldDB" id="A0A4R5MNF7"/>
<name>A0A4R5MNF7_9SPHI</name>
<accession>A0A4R5MNF7</accession>
<dbReference type="EMBL" id="SJCY01000002">
    <property type="protein sequence ID" value="TDG37096.1"/>
    <property type="molecule type" value="Genomic_DNA"/>
</dbReference>
<dbReference type="Proteomes" id="UP000295668">
    <property type="component" value="Unassembled WGS sequence"/>
</dbReference>
<protein>
    <submittedName>
        <fullName evidence="1">RloB domain-containing protein</fullName>
    </submittedName>
</protein>
<proteinExistence type="predicted"/>
<evidence type="ECO:0000313" key="1">
    <source>
        <dbReference type="EMBL" id="TDG37096.1"/>
    </source>
</evidence>